<feature type="compositionally biased region" description="Polar residues" evidence="1">
    <location>
        <begin position="450"/>
        <end position="460"/>
    </location>
</feature>
<protein>
    <submittedName>
        <fullName evidence="2">Uncharacterized protein</fullName>
    </submittedName>
</protein>
<keyword evidence="3" id="KW-1185">Reference proteome</keyword>
<feature type="compositionally biased region" description="Low complexity" evidence="1">
    <location>
        <begin position="499"/>
        <end position="516"/>
    </location>
</feature>
<dbReference type="AlphaFoldDB" id="K5WVM5"/>
<evidence type="ECO:0000256" key="1">
    <source>
        <dbReference type="SAM" id="MobiDB-lite"/>
    </source>
</evidence>
<feature type="compositionally biased region" description="Polar residues" evidence="1">
    <location>
        <begin position="533"/>
        <end position="544"/>
    </location>
</feature>
<feature type="compositionally biased region" description="Low complexity" evidence="1">
    <location>
        <begin position="469"/>
        <end position="478"/>
    </location>
</feature>
<reference evidence="3" key="1">
    <citation type="journal article" date="2012" name="Proc. Natl. Acad. Sci. U.S.A.">
        <title>Genome sequence of the button mushroom Agaricus bisporus reveals mechanisms governing adaptation to a humic-rich ecological niche.</title>
        <authorList>
            <person name="Morin E."/>
            <person name="Kohler A."/>
            <person name="Baker A.R."/>
            <person name="Foulongne-Oriol M."/>
            <person name="Lombard V."/>
            <person name="Nagy L.G."/>
            <person name="Ohm R.A."/>
            <person name="Patyshakuliyeva A."/>
            <person name="Brun A."/>
            <person name="Aerts A.L."/>
            <person name="Bailey A.M."/>
            <person name="Billette C."/>
            <person name="Coutinho P.M."/>
            <person name="Deakin G."/>
            <person name="Doddapaneni H."/>
            <person name="Floudas D."/>
            <person name="Grimwood J."/>
            <person name="Hilden K."/>
            <person name="Kuees U."/>
            <person name="LaButti K.M."/>
            <person name="Lapidus A."/>
            <person name="Lindquist E.A."/>
            <person name="Lucas S.M."/>
            <person name="Murat C."/>
            <person name="Riley R.W."/>
            <person name="Salamov A.A."/>
            <person name="Schmutz J."/>
            <person name="Subramanian V."/>
            <person name="Woesten H.A.B."/>
            <person name="Xu J."/>
            <person name="Eastwood D.C."/>
            <person name="Foster G.D."/>
            <person name="Sonnenberg A.S."/>
            <person name="Cullen D."/>
            <person name="de Vries R.P."/>
            <person name="Lundell T."/>
            <person name="Hibbett D.S."/>
            <person name="Henrissat B."/>
            <person name="Burton K.S."/>
            <person name="Kerrigan R.W."/>
            <person name="Challen M.P."/>
            <person name="Grigoriev I.V."/>
            <person name="Martin F."/>
        </authorList>
    </citation>
    <scope>NUCLEOTIDE SEQUENCE [LARGE SCALE GENOMIC DNA]</scope>
    <source>
        <strain evidence="3">JB137-S8 / ATCC MYA-4627 / FGSC 10392</strain>
    </source>
</reference>
<sequence length="589" mass="63183">MSTVQQMKKQFWENKTAEVRCQVKEHRAALAMAAQNEDDHEETEDEEGEKNLKSKLAEMKQRGKEIKSLVAILDVVAKELNARTGFIMTFLIGGLEINGALKYSGQAWLSILWPLTHQLTSLHYSKTPEGKYNFKESMVDFEEWIMPKSKQNDQGELYKKPFGVKGSTHQPVPGPMNTDAWSREREDRGSEGGENEGEEEDANQDDEVLMASTLPPNMEESSRSSSLSTVISAPSPSASASQGPSSPTATAAGPISATSASVNEAPSPSTATLPLLPQASASQATAVSLPAPLPQAPASSSPPVSPPTFSPQASNNVASTQVLLDVTGLTPAGTSTMIQPITWNPQSSSTDCAPSFQSTNIPGSFGSMSQELNWALQDAQSHMNFNPMANRTEFLGQNYMPHGGYEFSNDAGMFFNWLGDGSWLGTSNSITPTPINFSDSQVAGPLNESILPTPTTTAGSEGQDKAVESSISSVPASSDTGILPARTTATEENAPPPASVASTTNSAATTDPPIKAKNGKGRKGRKAALLPTTPLQGLDSNLGRSTRKRKRRGHPDEAFQEQQEAREYEQKQRKVEVNKATKRKKTGTK</sequence>
<feature type="compositionally biased region" description="Basic and acidic residues" evidence="1">
    <location>
        <begin position="563"/>
        <end position="579"/>
    </location>
</feature>
<evidence type="ECO:0000313" key="2">
    <source>
        <dbReference type="EMBL" id="EKM74582.1"/>
    </source>
</evidence>
<dbReference type="OMA" id="RTGFIMT"/>
<feature type="region of interest" description="Disordered" evidence="1">
    <location>
        <begin position="439"/>
        <end position="589"/>
    </location>
</feature>
<feature type="compositionally biased region" description="Low complexity" evidence="1">
    <location>
        <begin position="265"/>
        <end position="274"/>
    </location>
</feature>
<dbReference type="KEGG" id="abp:AGABI1DRAFT95531"/>
<feature type="region of interest" description="Disordered" evidence="1">
    <location>
        <begin position="30"/>
        <end position="51"/>
    </location>
</feature>
<feature type="region of interest" description="Disordered" evidence="1">
    <location>
        <begin position="291"/>
        <end position="313"/>
    </location>
</feature>
<dbReference type="HOGENOM" id="CLU_409907_0_0_1"/>
<dbReference type="EMBL" id="JH971437">
    <property type="protein sequence ID" value="EKM74582.1"/>
    <property type="molecule type" value="Genomic_DNA"/>
</dbReference>
<organism evidence="2 3">
    <name type="scientific">Agaricus bisporus var. burnettii (strain JB137-S8 / ATCC MYA-4627 / FGSC 10392)</name>
    <name type="common">White button mushroom</name>
    <dbReference type="NCBI Taxonomy" id="597362"/>
    <lineage>
        <taxon>Eukaryota</taxon>
        <taxon>Fungi</taxon>
        <taxon>Dikarya</taxon>
        <taxon>Basidiomycota</taxon>
        <taxon>Agaricomycotina</taxon>
        <taxon>Agaricomycetes</taxon>
        <taxon>Agaricomycetidae</taxon>
        <taxon>Agaricales</taxon>
        <taxon>Agaricineae</taxon>
        <taxon>Agaricaceae</taxon>
        <taxon>Agaricus</taxon>
    </lineage>
</organism>
<feature type="compositionally biased region" description="Low complexity" evidence="1">
    <location>
        <begin position="223"/>
        <end position="252"/>
    </location>
</feature>
<feature type="compositionally biased region" description="Basic residues" evidence="1">
    <location>
        <begin position="517"/>
        <end position="526"/>
    </location>
</feature>
<evidence type="ECO:0000313" key="3">
    <source>
        <dbReference type="Proteomes" id="UP000008493"/>
    </source>
</evidence>
<dbReference type="GeneID" id="18832663"/>
<feature type="region of interest" description="Disordered" evidence="1">
    <location>
        <begin position="155"/>
        <end position="274"/>
    </location>
</feature>
<feature type="compositionally biased region" description="Acidic residues" evidence="1">
    <location>
        <begin position="36"/>
        <end position="48"/>
    </location>
</feature>
<feature type="compositionally biased region" description="Basic and acidic residues" evidence="1">
    <location>
        <begin position="181"/>
        <end position="191"/>
    </location>
</feature>
<feature type="compositionally biased region" description="Acidic residues" evidence="1">
    <location>
        <begin position="193"/>
        <end position="208"/>
    </location>
</feature>
<name>K5WVM5_AGABU</name>
<dbReference type="Proteomes" id="UP000008493">
    <property type="component" value="Unassembled WGS sequence"/>
</dbReference>
<feature type="compositionally biased region" description="Low complexity" evidence="1">
    <location>
        <begin position="291"/>
        <end position="302"/>
    </location>
</feature>
<proteinExistence type="predicted"/>
<feature type="compositionally biased region" description="Basic residues" evidence="1">
    <location>
        <begin position="580"/>
        <end position="589"/>
    </location>
</feature>
<accession>K5WVM5</accession>
<dbReference type="InParanoid" id="K5WVM5"/>
<dbReference type="RefSeq" id="XP_007334772.1">
    <property type="nucleotide sequence ID" value="XM_007334710.1"/>
</dbReference>
<gene>
    <name evidence="2" type="ORF">AGABI1DRAFT_95531</name>
</gene>